<proteinExistence type="inferred from homology"/>
<dbReference type="STRING" id="1195246.AGRI_01065"/>
<dbReference type="GO" id="GO:0009982">
    <property type="term" value="F:pseudouridine synthase activity"/>
    <property type="evidence" value="ECO:0007669"/>
    <property type="project" value="InterPro"/>
</dbReference>
<dbReference type="AlphaFoldDB" id="I9P5W4"/>
<evidence type="ECO:0000259" key="4">
    <source>
        <dbReference type="Pfam" id="PF00849"/>
    </source>
</evidence>
<feature type="domain" description="Pseudouridine synthase RsuA/RluA-like" evidence="4">
    <location>
        <begin position="27"/>
        <end position="175"/>
    </location>
</feature>
<sequence length="224" mass="24811">MSAELEQLAVLAASPEAYEILYQDDVLLVVNKPCQLLTVPGRHPDNRDCLISRVQREFPGAQVVHRLDYDTSGIILLPLTKRALSELSKQFQARTIRKFYQARVGGQLANGQGEINLPIAADRQRRPLYKICQHSGKPSLTRYRVLSYRAADNSSLLELEPVTGRSHQLRLHLAAIGHPIIGDPFYAPPALAEAAPRLLLHAAQLSCQHPLTAKALTFNAPALF</sequence>
<evidence type="ECO:0000313" key="6">
    <source>
        <dbReference type="Proteomes" id="UP000035062"/>
    </source>
</evidence>
<dbReference type="eggNOG" id="COG0564">
    <property type="taxonomic scope" value="Bacteria"/>
</dbReference>
<comment type="similarity">
    <text evidence="1">Belongs to the pseudouridine synthase RluA family.</text>
</comment>
<dbReference type="EMBL" id="AKKU01000001">
    <property type="protein sequence ID" value="EIW90417.1"/>
    <property type="molecule type" value="Genomic_DNA"/>
</dbReference>
<organism evidence="5 6">
    <name type="scientific">Alishewanella agri BL06</name>
    <dbReference type="NCBI Taxonomy" id="1195246"/>
    <lineage>
        <taxon>Bacteria</taxon>
        <taxon>Pseudomonadati</taxon>
        <taxon>Pseudomonadota</taxon>
        <taxon>Gammaproteobacteria</taxon>
        <taxon>Alteromonadales</taxon>
        <taxon>Alteromonadaceae</taxon>
        <taxon>Alishewanella</taxon>
    </lineage>
</organism>
<dbReference type="InterPro" id="IPR050188">
    <property type="entry name" value="RluA_PseudoU_synthase"/>
</dbReference>
<evidence type="ECO:0000256" key="3">
    <source>
        <dbReference type="ARBA" id="ARBA00023235"/>
    </source>
</evidence>
<dbReference type="PATRIC" id="fig|1195246.3.peg.216"/>
<dbReference type="GO" id="GO:0003723">
    <property type="term" value="F:RNA binding"/>
    <property type="evidence" value="ECO:0007669"/>
    <property type="project" value="InterPro"/>
</dbReference>
<dbReference type="Gene3D" id="3.30.2350.10">
    <property type="entry name" value="Pseudouridine synthase"/>
    <property type="match status" value="1"/>
</dbReference>
<name>I9P5W4_9ALTE</name>
<dbReference type="SUPFAM" id="SSF55120">
    <property type="entry name" value="Pseudouridine synthase"/>
    <property type="match status" value="1"/>
</dbReference>
<keyword evidence="6" id="KW-1185">Reference proteome</keyword>
<dbReference type="GO" id="GO:0008033">
    <property type="term" value="P:tRNA processing"/>
    <property type="evidence" value="ECO:0007669"/>
    <property type="project" value="UniProtKB-KW"/>
</dbReference>
<dbReference type="InterPro" id="IPR006145">
    <property type="entry name" value="PsdUridine_synth_RsuA/RluA"/>
</dbReference>
<dbReference type="PANTHER" id="PTHR21600:SF91">
    <property type="entry name" value="DUAL-SPECIFICITY RNA PSEUDOURIDINE SYNTHASE RLUA"/>
    <property type="match status" value="1"/>
</dbReference>
<dbReference type="GO" id="GO:0140098">
    <property type="term" value="F:catalytic activity, acting on RNA"/>
    <property type="evidence" value="ECO:0007669"/>
    <property type="project" value="UniProtKB-ARBA"/>
</dbReference>
<dbReference type="Proteomes" id="UP000035062">
    <property type="component" value="Unassembled WGS sequence"/>
</dbReference>
<dbReference type="PANTHER" id="PTHR21600">
    <property type="entry name" value="MITOCHONDRIAL RNA PSEUDOURIDINE SYNTHASE"/>
    <property type="match status" value="1"/>
</dbReference>
<accession>I9P5W4</accession>
<dbReference type="Pfam" id="PF00849">
    <property type="entry name" value="PseudoU_synth_2"/>
    <property type="match status" value="1"/>
</dbReference>
<evidence type="ECO:0000256" key="1">
    <source>
        <dbReference type="ARBA" id="ARBA00010876"/>
    </source>
</evidence>
<evidence type="ECO:0000313" key="5">
    <source>
        <dbReference type="EMBL" id="EIW90417.1"/>
    </source>
</evidence>
<gene>
    <name evidence="5" type="ORF">AGRI_01065</name>
</gene>
<evidence type="ECO:0000256" key="2">
    <source>
        <dbReference type="ARBA" id="ARBA00022694"/>
    </source>
</evidence>
<protein>
    <submittedName>
        <fullName evidence="5">Ribosomal large subunit pseudouridine synthase A</fullName>
    </submittedName>
</protein>
<dbReference type="GO" id="GO:0000455">
    <property type="term" value="P:enzyme-directed rRNA pseudouridine synthesis"/>
    <property type="evidence" value="ECO:0007669"/>
    <property type="project" value="TreeGrafter"/>
</dbReference>
<dbReference type="RefSeq" id="WP_008983189.1">
    <property type="nucleotide sequence ID" value="NZ_AKKU01000001.1"/>
</dbReference>
<dbReference type="CDD" id="cd02869">
    <property type="entry name" value="PseudoU_synth_RluA_like"/>
    <property type="match status" value="1"/>
</dbReference>
<reference evidence="5 6" key="1">
    <citation type="journal article" date="2012" name="J. Bacteriol.">
        <title>Genome Sequence of Pectin-Degrading Alishewanella agri, Isolated from Landfill Soil.</title>
        <authorList>
            <person name="Kim J."/>
            <person name="Jung J."/>
            <person name="Sung J.S."/>
            <person name="Chun J."/>
            <person name="Park W."/>
        </authorList>
    </citation>
    <scope>NUCLEOTIDE SEQUENCE [LARGE SCALE GENOMIC DNA]</scope>
    <source>
        <strain evidence="5 6">BL06</strain>
    </source>
</reference>
<keyword evidence="3" id="KW-0413">Isomerase</keyword>
<comment type="caution">
    <text evidence="5">The sequence shown here is derived from an EMBL/GenBank/DDBJ whole genome shotgun (WGS) entry which is preliminary data.</text>
</comment>
<keyword evidence="2" id="KW-0819">tRNA processing</keyword>
<dbReference type="InterPro" id="IPR020103">
    <property type="entry name" value="PsdUridine_synth_cat_dom_sf"/>
</dbReference>